<dbReference type="KEGG" id="ppel:H6H00_26465"/>
<reference evidence="1 2" key="1">
    <citation type="submission" date="2020-08" db="EMBL/GenBank/DDBJ databases">
        <authorList>
            <person name="Mo P."/>
        </authorList>
    </citation>
    <scope>NUCLEOTIDE SEQUENCE [LARGE SCALE GENOMIC DNA]</scope>
    <source>
        <strain evidence="1 2">CGMCC 4.1532</strain>
    </source>
</reference>
<organism evidence="1 2">
    <name type="scientific">Pseudonocardia petroleophila</name>
    <dbReference type="NCBI Taxonomy" id="37331"/>
    <lineage>
        <taxon>Bacteria</taxon>
        <taxon>Bacillati</taxon>
        <taxon>Actinomycetota</taxon>
        <taxon>Actinomycetes</taxon>
        <taxon>Pseudonocardiales</taxon>
        <taxon>Pseudonocardiaceae</taxon>
        <taxon>Pseudonocardia</taxon>
    </lineage>
</organism>
<name>A0A7G7MFQ1_9PSEU</name>
<dbReference type="Proteomes" id="UP000515728">
    <property type="component" value="Chromosome"/>
</dbReference>
<protein>
    <submittedName>
        <fullName evidence="1">Uncharacterized protein</fullName>
    </submittedName>
</protein>
<dbReference type="EMBL" id="CP060131">
    <property type="protein sequence ID" value="QNG51612.1"/>
    <property type="molecule type" value="Genomic_DNA"/>
</dbReference>
<gene>
    <name evidence="1" type="ORF">H6H00_26465</name>
</gene>
<proteinExistence type="predicted"/>
<evidence type="ECO:0000313" key="2">
    <source>
        <dbReference type="Proteomes" id="UP000515728"/>
    </source>
</evidence>
<sequence length="72" mass="7887">MTARIEEHGDVDRVAGLLGEEFAGALPRTVVRHEVGVARRELSGQVPAGAFEELMHRLAAQRLRQRRDGGPS</sequence>
<accession>A0A7G7MFQ1</accession>
<dbReference type="AlphaFoldDB" id="A0A7G7MFQ1"/>
<keyword evidence="2" id="KW-1185">Reference proteome</keyword>
<dbReference type="RefSeq" id="WP_185718366.1">
    <property type="nucleotide sequence ID" value="NZ_BAAAWI010000001.1"/>
</dbReference>
<evidence type="ECO:0000313" key="1">
    <source>
        <dbReference type="EMBL" id="QNG51612.1"/>
    </source>
</evidence>